<protein>
    <submittedName>
        <fullName evidence="9">ABC transporter ATP-binding protein</fullName>
    </submittedName>
</protein>
<keyword evidence="5" id="KW-0547">Nucleotide-binding</keyword>
<name>A0A5D0RRF3_9RHOB</name>
<evidence type="ECO:0000313" key="10">
    <source>
        <dbReference type="Proteomes" id="UP000322080"/>
    </source>
</evidence>
<dbReference type="PANTHER" id="PTHR43297:SF2">
    <property type="entry name" value="DIPEPTIDE TRANSPORT ATP-BINDING PROTEIN DPPD"/>
    <property type="match status" value="1"/>
</dbReference>
<dbReference type="SMART" id="SM00382">
    <property type="entry name" value="AAA"/>
    <property type="match status" value="1"/>
</dbReference>
<gene>
    <name evidence="9" type="ORF">FVF75_03570</name>
</gene>
<dbReference type="EMBL" id="VSIY01000003">
    <property type="protein sequence ID" value="TYB83268.1"/>
    <property type="molecule type" value="Genomic_DNA"/>
</dbReference>
<evidence type="ECO:0000259" key="8">
    <source>
        <dbReference type="PROSITE" id="PS50893"/>
    </source>
</evidence>
<evidence type="ECO:0000256" key="3">
    <source>
        <dbReference type="ARBA" id="ARBA00022448"/>
    </source>
</evidence>
<feature type="domain" description="ABC transporter" evidence="8">
    <location>
        <begin position="5"/>
        <end position="246"/>
    </location>
</feature>
<keyword evidence="3" id="KW-0813">Transport</keyword>
<dbReference type="Proteomes" id="UP000322080">
    <property type="component" value="Unassembled WGS sequence"/>
</dbReference>
<dbReference type="InterPro" id="IPR050388">
    <property type="entry name" value="ABC_Ni/Peptide_Import"/>
</dbReference>
<dbReference type="InterPro" id="IPR027417">
    <property type="entry name" value="P-loop_NTPase"/>
</dbReference>
<dbReference type="GO" id="GO:0005524">
    <property type="term" value="F:ATP binding"/>
    <property type="evidence" value="ECO:0007669"/>
    <property type="project" value="UniProtKB-KW"/>
</dbReference>
<keyword evidence="4" id="KW-1003">Cell membrane</keyword>
<dbReference type="InterPro" id="IPR003439">
    <property type="entry name" value="ABC_transporter-like_ATP-bd"/>
</dbReference>
<reference evidence="9 10" key="1">
    <citation type="submission" date="2019-08" db="EMBL/GenBank/DDBJ databases">
        <title>Identification of a novel species of the genus Boseongicola.</title>
        <authorList>
            <person name="Zhang X.-Q."/>
        </authorList>
    </citation>
    <scope>NUCLEOTIDE SEQUENCE [LARGE SCALE GENOMIC DNA]</scope>
    <source>
        <strain evidence="9 10">HY14</strain>
    </source>
</reference>
<evidence type="ECO:0000256" key="6">
    <source>
        <dbReference type="ARBA" id="ARBA00022840"/>
    </source>
</evidence>
<dbReference type="AlphaFoldDB" id="A0A5D0RRF3"/>
<dbReference type="Gene3D" id="3.40.50.300">
    <property type="entry name" value="P-loop containing nucleotide triphosphate hydrolases"/>
    <property type="match status" value="1"/>
</dbReference>
<sequence length="255" mass="26977">MVKALSVKDLTITCGVARPLLDRVGFDLAPGERVGLVGASGCGKSLTAGALCGLLRPPLRVSGGSVRLDGREVLDLSAASWRRVRGERIFQIFQSPGTALTPGRRIRTQLTETARLAGVEAKATVAAALDAVALERRVAEFFPYQLSGGMKQRVLIAMALILRPRILIADEPTTGLDVLTEREVLAALNTMADETGAAVLFISHDLRAVQEVAGRVLVMEHGRLVENASVSNLSLSPARAARQLAEAAHALQGAC</sequence>
<organism evidence="9 10">
    <name type="scientific">Maritimibacter fusiformis</name>
    <dbReference type="NCBI Taxonomy" id="2603819"/>
    <lineage>
        <taxon>Bacteria</taxon>
        <taxon>Pseudomonadati</taxon>
        <taxon>Pseudomonadota</taxon>
        <taxon>Alphaproteobacteria</taxon>
        <taxon>Rhodobacterales</taxon>
        <taxon>Roseobacteraceae</taxon>
        <taxon>Maritimibacter</taxon>
    </lineage>
</organism>
<keyword evidence="10" id="KW-1185">Reference proteome</keyword>
<evidence type="ECO:0000256" key="4">
    <source>
        <dbReference type="ARBA" id="ARBA00022475"/>
    </source>
</evidence>
<evidence type="ECO:0000256" key="5">
    <source>
        <dbReference type="ARBA" id="ARBA00022741"/>
    </source>
</evidence>
<comment type="similarity">
    <text evidence="2">Belongs to the ABC transporter superfamily.</text>
</comment>
<dbReference type="PROSITE" id="PS50893">
    <property type="entry name" value="ABC_TRANSPORTER_2"/>
    <property type="match status" value="1"/>
</dbReference>
<keyword evidence="6 9" id="KW-0067">ATP-binding</keyword>
<comment type="caution">
    <text evidence="9">The sequence shown here is derived from an EMBL/GenBank/DDBJ whole genome shotgun (WGS) entry which is preliminary data.</text>
</comment>
<evidence type="ECO:0000256" key="1">
    <source>
        <dbReference type="ARBA" id="ARBA00004417"/>
    </source>
</evidence>
<evidence type="ECO:0000313" key="9">
    <source>
        <dbReference type="EMBL" id="TYB83268.1"/>
    </source>
</evidence>
<dbReference type="GO" id="GO:0005886">
    <property type="term" value="C:plasma membrane"/>
    <property type="evidence" value="ECO:0007669"/>
    <property type="project" value="UniProtKB-SubCell"/>
</dbReference>
<evidence type="ECO:0000256" key="2">
    <source>
        <dbReference type="ARBA" id="ARBA00005417"/>
    </source>
</evidence>
<proteinExistence type="inferred from homology"/>
<dbReference type="InterPro" id="IPR003593">
    <property type="entry name" value="AAA+_ATPase"/>
</dbReference>
<dbReference type="PANTHER" id="PTHR43297">
    <property type="entry name" value="OLIGOPEPTIDE TRANSPORT ATP-BINDING PROTEIN APPD"/>
    <property type="match status" value="1"/>
</dbReference>
<evidence type="ECO:0000256" key="7">
    <source>
        <dbReference type="ARBA" id="ARBA00023136"/>
    </source>
</evidence>
<comment type="subcellular location">
    <subcellularLocation>
        <location evidence="1">Cell inner membrane</location>
        <topology evidence="1">Peripheral membrane protein</topology>
    </subcellularLocation>
</comment>
<dbReference type="Pfam" id="PF00005">
    <property type="entry name" value="ABC_tran"/>
    <property type="match status" value="1"/>
</dbReference>
<dbReference type="InterPro" id="IPR017871">
    <property type="entry name" value="ABC_transporter-like_CS"/>
</dbReference>
<dbReference type="SUPFAM" id="SSF52540">
    <property type="entry name" value="P-loop containing nucleoside triphosphate hydrolases"/>
    <property type="match status" value="1"/>
</dbReference>
<dbReference type="CDD" id="cd03257">
    <property type="entry name" value="ABC_NikE_OppD_transporters"/>
    <property type="match status" value="1"/>
</dbReference>
<keyword evidence="7" id="KW-0472">Membrane</keyword>
<dbReference type="PROSITE" id="PS00211">
    <property type="entry name" value="ABC_TRANSPORTER_1"/>
    <property type="match status" value="1"/>
</dbReference>
<accession>A0A5D0RRF3</accession>
<dbReference type="GO" id="GO:0016887">
    <property type="term" value="F:ATP hydrolysis activity"/>
    <property type="evidence" value="ECO:0007669"/>
    <property type="project" value="InterPro"/>
</dbReference>
<dbReference type="RefSeq" id="WP_148376358.1">
    <property type="nucleotide sequence ID" value="NZ_VSIY01000003.1"/>
</dbReference>